<dbReference type="InterPro" id="IPR050908">
    <property type="entry name" value="SmbC-like"/>
</dbReference>
<dbReference type="KEGG" id="dfi:AXF13_14090"/>
<gene>
    <name evidence="5" type="ORF">AXF13_14090</name>
</gene>
<dbReference type="PRINTS" id="PR00032">
    <property type="entry name" value="HTHARAC"/>
</dbReference>
<name>A0A0X8JLX1_9BACT</name>
<proteinExistence type="predicted"/>
<dbReference type="AlphaFoldDB" id="A0A0X8JLX1"/>
<dbReference type="Pfam" id="PF06445">
    <property type="entry name" value="GyrI-like"/>
    <property type="match status" value="1"/>
</dbReference>
<keyword evidence="2" id="KW-0238">DNA-binding</keyword>
<evidence type="ECO:0000313" key="6">
    <source>
        <dbReference type="Proteomes" id="UP000069241"/>
    </source>
</evidence>
<keyword evidence="1" id="KW-0805">Transcription regulation</keyword>
<evidence type="ECO:0000313" key="5">
    <source>
        <dbReference type="EMBL" id="AMD91164.1"/>
    </source>
</evidence>
<dbReference type="STRING" id="44742.AXF13_14090"/>
<accession>A0A0X8JLX1</accession>
<keyword evidence="6" id="KW-1185">Reference proteome</keyword>
<dbReference type="InterPro" id="IPR011256">
    <property type="entry name" value="Reg_factor_effector_dom_sf"/>
</dbReference>
<evidence type="ECO:0000256" key="3">
    <source>
        <dbReference type="ARBA" id="ARBA00023163"/>
    </source>
</evidence>
<dbReference type="InterPro" id="IPR009057">
    <property type="entry name" value="Homeodomain-like_sf"/>
</dbReference>
<organism evidence="5 6">
    <name type="scientific">Desulfovibrio fairfieldensis</name>
    <dbReference type="NCBI Taxonomy" id="44742"/>
    <lineage>
        <taxon>Bacteria</taxon>
        <taxon>Pseudomonadati</taxon>
        <taxon>Thermodesulfobacteriota</taxon>
        <taxon>Desulfovibrionia</taxon>
        <taxon>Desulfovibrionales</taxon>
        <taxon>Desulfovibrionaceae</taxon>
        <taxon>Desulfovibrio</taxon>
    </lineage>
</organism>
<dbReference type="PROSITE" id="PS00041">
    <property type="entry name" value="HTH_ARAC_FAMILY_1"/>
    <property type="match status" value="1"/>
</dbReference>
<dbReference type="InterPro" id="IPR018062">
    <property type="entry name" value="HTH_AraC-typ_CS"/>
</dbReference>
<dbReference type="InterPro" id="IPR020449">
    <property type="entry name" value="Tscrpt_reg_AraC-type_HTH"/>
</dbReference>
<dbReference type="InterPro" id="IPR029442">
    <property type="entry name" value="GyrI-like"/>
</dbReference>
<dbReference type="SMART" id="SM00871">
    <property type="entry name" value="AraC_E_bind"/>
    <property type="match status" value="1"/>
</dbReference>
<dbReference type="GO" id="GO:0043565">
    <property type="term" value="F:sequence-specific DNA binding"/>
    <property type="evidence" value="ECO:0007669"/>
    <property type="project" value="InterPro"/>
</dbReference>
<reference evidence="6" key="1">
    <citation type="submission" date="2016-02" db="EMBL/GenBank/DDBJ databases">
        <authorList>
            <person name="Holder M.E."/>
            <person name="Ajami N.J."/>
            <person name="Petrosino J.F."/>
        </authorList>
    </citation>
    <scope>NUCLEOTIDE SEQUENCE [LARGE SCALE GENOMIC DNA]</scope>
    <source>
        <strain evidence="6">CCUG 45958</strain>
    </source>
</reference>
<dbReference type="PANTHER" id="PTHR40055">
    <property type="entry name" value="TRANSCRIPTIONAL REGULATOR YGIV-RELATED"/>
    <property type="match status" value="1"/>
</dbReference>
<dbReference type="Proteomes" id="UP000069241">
    <property type="component" value="Chromosome"/>
</dbReference>
<dbReference type="GO" id="GO:0003700">
    <property type="term" value="F:DNA-binding transcription factor activity"/>
    <property type="evidence" value="ECO:0007669"/>
    <property type="project" value="InterPro"/>
</dbReference>
<dbReference type="SMART" id="SM00342">
    <property type="entry name" value="HTH_ARAC"/>
    <property type="match status" value="1"/>
</dbReference>
<dbReference type="InterPro" id="IPR018060">
    <property type="entry name" value="HTH_AraC"/>
</dbReference>
<dbReference type="InterPro" id="IPR010499">
    <property type="entry name" value="AraC_E-bd"/>
</dbReference>
<keyword evidence="3" id="KW-0804">Transcription</keyword>
<dbReference type="SUPFAM" id="SSF46689">
    <property type="entry name" value="Homeodomain-like"/>
    <property type="match status" value="2"/>
</dbReference>
<dbReference type="Gene3D" id="3.20.80.10">
    <property type="entry name" value="Regulatory factor, effector binding domain"/>
    <property type="match status" value="1"/>
</dbReference>
<feature type="domain" description="HTH araC/xylS-type" evidence="4">
    <location>
        <begin position="16"/>
        <end position="115"/>
    </location>
</feature>
<evidence type="ECO:0000256" key="2">
    <source>
        <dbReference type="ARBA" id="ARBA00023125"/>
    </source>
</evidence>
<evidence type="ECO:0000256" key="1">
    <source>
        <dbReference type="ARBA" id="ARBA00023015"/>
    </source>
</evidence>
<dbReference type="SUPFAM" id="SSF55136">
    <property type="entry name" value="Probable bacterial effector-binding domain"/>
    <property type="match status" value="1"/>
</dbReference>
<dbReference type="Gene3D" id="1.10.10.60">
    <property type="entry name" value="Homeodomain-like"/>
    <property type="match status" value="2"/>
</dbReference>
<dbReference type="EMBL" id="CP014229">
    <property type="protein sequence ID" value="AMD91164.1"/>
    <property type="molecule type" value="Genomic_DNA"/>
</dbReference>
<protein>
    <submittedName>
        <fullName evidence="5">AraC family transcriptional regulator</fullName>
    </submittedName>
</protein>
<dbReference type="RefSeq" id="WP_062254202.1">
    <property type="nucleotide sequence ID" value="NZ_CP014229.1"/>
</dbReference>
<dbReference type="PANTHER" id="PTHR40055:SF1">
    <property type="entry name" value="TRANSCRIPTIONAL REGULATOR YGIV-RELATED"/>
    <property type="match status" value="1"/>
</dbReference>
<dbReference type="Pfam" id="PF12833">
    <property type="entry name" value="HTH_18"/>
    <property type="match status" value="1"/>
</dbReference>
<evidence type="ECO:0000259" key="4">
    <source>
        <dbReference type="PROSITE" id="PS01124"/>
    </source>
</evidence>
<dbReference type="PROSITE" id="PS01124">
    <property type="entry name" value="HTH_ARAC_FAMILY_2"/>
    <property type="match status" value="1"/>
</dbReference>
<sequence length="332" mass="36335">MARRASTHFSYEQRINKILNAVSADPARVFSLEELAGIACLSPFHLHRVFSAMTGETLAACIRRLRLETAANLLRFSSSLNITAVALACGFSSSQNFARVFREWMGMSPGAFRAACGQGTPPVPPGQKRKPGNARPYDLTYTTDQAGAAARVQLEPNLAVLAKGADMKVDVKQLPEYRVAYVRQIGPYGPALAQAWERIMAWAGKNGLLGPDTAALGVSWDNPSLTPPERCRYDACVVLPQGFAADEQALAQEGICLQSLPAGLYACYRRPIRMDEYTAAWNELIGVWLPQSGYEVTGPGFEYYHPPLVCSEDPDLACDVSICLMVRQQEQK</sequence>